<comment type="caution">
    <text evidence="2">The sequence shown here is derived from an EMBL/GenBank/DDBJ whole genome shotgun (WGS) entry which is preliminary data.</text>
</comment>
<accession>A0ABN3Q226</accession>
<dbReference type="Pfam" id="PF04149">
    <property type="entry name" value="DUF397"/>
    <property type="match status" value="1"/>
</dbReference>
<reference evidence="2 3" key="1">
    <citation type="journal article" date="2019" name="Int. J. Syst. Evol. Microbiol.">
        <title>The Global Catalogue of Microorganisms (GCM) 10K type strain sequencing project: providing services to taxonomists for standard genome sequencing and annotation.</title>
        <authorList>
            <consortium name="The Broad Institute Genomics Platform"/>
            <consortium name="The Broad Institute Genome Sequencing Center for Infectious Disease"/>
            <person name="Wu L."/>
            <person name="Ma J."/>
        </authorList>
    </citation>
    <scope>NUCLEOTIDE SEQUENCE [LARGE SCALE GENOMIC DNA]</scope>
    <source>
        <strain evidence="2 3">JCM 6833</strain>
    </source>
</reference>
<feature type="domain" description="DUF397" evidence="1">
    <location>
        <begin position="3"/>
        <end position="55"/>
    </location>
</feature>
<keyword evidence="3" id="KW-1185">Reference proteome</keyword>
<proteinExistence type="predicted"/>
<evidence type="ECO:0000259" key="1">
    <source>
        <dbReference type="Pfam" id="PF04149"/>
    </source>
</evidence>
<organism evidence="2 3">
    <name type="scientific">Actinomadura fulvescens</name>
    <dbReference type="NCBI Taxonomy" id="46160"/>
    <lineage>
        <taxon>Bacteria</taxon>
        <taxon>Bacillati</taxon>
        <taxon>Actinomycetota</taxon>
        <taxon>Actinomycetes</taxon>
        <taxon>Streptosporangiales</taxon>
        <taxon>Thermomonosporaceae</taxon>
        <taxon>Actinomadura</taxon>
    </lineage>
</organism>
<name>A0ABN3Q226_9ACTN</name>
<dbReference type="RefSeq" id="WP_344544627.1">
    <property type="nucleotide sequence ID" value="NZ_BAAATD010000006.1"/>
</dbReference>
<dbReference type="EMBL" id="BAAATD010000006">
    <property type="protein sequence ID" value="GAA2609853.1"/>
    <property type="molecule type" value="Genomic_DNA"/>
</dbReference>
<protein>
    <submittedName>
        <fullName evidence="2">DUF397 domain-containing protein</fullName>
    </submittedName>
</protein>
<evidence type="ECO:0000313" key="2">
    <source>
        <dbReference type="EMBL" id="GAA2609853.1"/>
    </source>
</evidence>
<evidence type="ECO:0000313" key="3">
    <source>
        <dbReference type="Proteomes" id="UP001501509"/>
    </source>
</evidence>
<dbReference type="Proteomes" id="UP001501509">
    <property type="component" value="Unassembled WGS sequence"/>
</dbReference>
<sequence length="61" mass="6597">MIEWRKASKSNTEGSACVEVADLSGRVGVRDSKDPHGPAFALPVTAARDLMTRIKRGDLDL</sequence>
<dbReference type="InterPro" id="IPR007278">
    <property type="entry name" value="DUF397"/>
</dbReference>
<gene>
    <name evidence="2" type="ORF">GCM10010411_50270</name>
</gene>